<name>A0A916BCP3_9PROT</name>
<evidence type="ECO:0000259" key="1">
    <source>
        <dbReference type="Pfam" id="PF13358"/>
    </source>
</evidence>
<dbReference type="EMBL" id="CAJNBL010000010">
    <property type="protein sequence ID" value="CAE6706686.1"/>
    <property type="molecule type" value="Genomic_DNA"/>
</dbReference>
<sequence length="80" mass="8999">MGKLCPQEETPVVCINSKWEGMSIISSVNNKGTMRWKIFEGALNVGILIDFLRRLIKGADKKVLLILDNLRVHYGMPVKA</sequence>
<dbReference type="Pfam" id="PF13358">
    <property type="entry name" value="DDE_3"/>
    <property type="match status" value="1"/>
</dbReference>
<evidence type="ECO:0000313" key="2">
    <source>
        <dbReference type="EMBL" id="CAE6706686.1"/>
    </source>
</evidence>
<dbReference type="AlphaFoldDB" id="A0A916BCP3"/>
<gene>
    <name evidence="2" type="ORF">NTGZN8_180001</name>
</gene>
<feature type="domain" description="Tc1-like transposase DDE" evidence="1">
    <location>
        <begin position="14"/>
        <end position="75"/>
    </location>
</feature>
<accession>A0A916BCP3</accession>
<dbReference type="InterPro" id="IPR038717">
    <property type="entry name" value="Tc1-like_DDE_dom"/>
</dbReference>
<dbReference type="Proteomes" id="UP000675882">
    <property type="component" value="Unassembled WGS sequence"/>
</dbReference>
<proteinExistence type="predicted"/>
<organism evidence="2 3">
    <name type="scientific">Candidatus Nitrotoga fabula</name>
    <dbReference type="NCBI Taxonomy" id="2182327"/>
    <lineage>
        <taxon>Bacteria</taxon>
        <taxon>Pseudomonadati</taxon>
        <taxon>Pseudomonadota</taxon>
        <taxon>Betaproteobacteria</taxon>
        <taxon>Nitrosomonadales</taxon>
        <taxon>Gallionellaceae</taxon>
        <taxon>Candidatus Nitrotoga</taxon>
    </lineage>
</organism>
<protein>
    <recommendedName>
        <fullName evidence="1">Tc1-like transposase DDE domain-containing protein</fullName>
    </recommendedName>
</protein>
<evidence type="ECO:0000313" key="3">
    <source>
        <dbReference type="Proteomes" id="UP000675882"/>
    </source>
</evidence>
<comment type="caution">
    <text evidence="2">The sequence shown here is derived from an EMBL/GenBank/DDBJ whole genome shotgun (WGS) entry which is preliminary data.</text>
</comment>
<keyword evidence="3" id="KW-1185">Reference proteome</keyword>
<reference evidence="2" key="1">
    <citation type="submission" date="2021-02" db="EMBL/GenBank/DDBJ databases">
        <authorList>
            <person name="Han P."/>
        </authorList>
    </citation>
    <scope>NUCLEOTIDE SEQUENCE</scope>
    <source>
        <strain evidence="2">Candidatus Nitrotoga sp. ZN8</strain>
    </source>
</reference>